<dbReference type="EMBL" id="CP060696">
    <property type="protein sequence ID" value="QNO16902.1"/>
    <property type="molecule type" value="Genomic_DNA"/>
</dbReference>
<evidence type="ECO:0000313" key="2">
    <source>
        <dbReference type="Proteomes" id="UP000516046"/>
    </source>
</evidence>
<organism evidence="1 2">
    <name type="scientific">Caproicibacterium amylolyticum</name>
    <dbReference type="NCBI Taxonomy" id="2766537"/>
    <lineage>
        <taxon>Bacteria</taxon>
        <taxon>Bacillati</taxon>
        <taxon>Bacillota</taxon>
        <taxon>Clostridia</taxon>
        <taxon>Eubacteriales</taxon>
        <taxon>Oscillospiraceae</taxon>
        <taxon>Caproicibacterium</taxon>
    </lineage>
</organism>
<name>A0A7G9WDZ0_9FIRM</name>
<keyword evidence="2" id="KW-1185">Reference proteome</keyword>
<evidence type="ECO:0000313" key="1">
    <source>
        <dbReference type="EMBL" id="QNO16902.1"/>
    </source>
</evidence>
<gene>
    <name evidence="1" type="ORF">H6X83_07940</name>
</gene>
<reference evidence="1 2" key="1">
    <citation type="submission" date="2020-08" db="EMBL/GenBank/DDBJ databases">
        <authorList>
            <person name="Ren C."/>
            <person name="Gu Y."/>
            <person name="Xu Y."/>
        </authorList>
    </citation>
    <scope>NUCLEOTIDE SEQUENCE [LARGE SCALE GENOMIC DNA]</scope>
    <source>
        <strain evidence="1 2">LBM18003</strain>
    </source>
</reference>
<dbReference type="KEGG" id="caml:H6X83_07940"/>
<dbReference type="Gene3D" id="1.10.357.10">
    <property type="entry name" value="Tetracycline Repressor, domain 2"/>
    <property type="match status" value="1"/>
</dbReference>
<dbReference type="AlphaFoldDB" id="A0A7G9WDZ0"/>
<protein>
    <submittedName>
        <fullName evidence="1">Uncharacterized protein</fullName>
    </submittedName>
</protein>
<sequence length="68" mass="8312">MRDNQKNMLGIFSGESGDMFFRFFKQYLIRIFEAELKDELKKVDVPNNYLYHHISCSFVETLRWWIQS</sequence>
<proteinExistence type="predicted"/>
<accession>A0A7G9WDZ0</accession>
<dbReference type="Proteomes" id="UP000516046">
    <property type="component" value="Chromosome"/>
</dbReference>